<name>A8ZP55_ACAM1</name>
<keyword evidence="2" id="KW-1185">Reference proteome</keyword>
<dbReference type="EMBL" id="CP000842">
    <property type="protein sequence ID" value="ABW32791.1"/>
    <property type="molecule type" value="Genomic_DNA"/>
</dbReference>
<gene>
    <name evidence="1" type="ordered locus">AM1_E0021</name>
</gene>
<accession>A8ZP55</accession>
<keyword evidence="1" id="KW-0614">Plasmid</keyword>
<evidence type="ECO:0000313" key="2">
    <source>
        <dbReference type="Proteomes" id="UP000000268"/>
    </source>
</evidence>
<dbReference type="HOGENOM" id="CLU_2191184_0_0_3"/>
<dbReference type="Proteomes" id="UP000000268">
    <property type="component" value="Plasmid pREB5"/>
</dbReference>
<evidence type="ECO:0000313" key="1">
    <source>
        <dbReference type="EMBL" id="ABW32791.1"/>
    </source>
</evidence>
<reference evidence="1 2" key="1">
    <citation type="journal article" date="2008" name="Proc. Natl. Acad. Sci. U.S.A.">
        <title>Niche adaptation and genome expansion in the chlorophyll d-producing cyanobacterium Acaryochloris marina.</title>
        <authorList>
            <person name="Swingley W.D."/>
            <person name="Chen M."/>
            <person name="Cheung P.C."/>
            <person name="Conrad A.L."/>
            <person name="Dejesa L.C."/>
            <person name="Hao J."/>
            <person name="Honchak B.M."/>
            <person name="Karbach L.E."/>
            <person name="Kurdoglu A."/>
            <person name="Lahiri S."/>
            <person name="Mastrian S.D."/>
            <person name="Miyashita H."/>
            <person name="Page L."/>
            <person name="Ramakrishna P."/>
            <person name="Satoh S."/>
            <person name="Sattley W.M."/>
            <person name="Shimada Y."/>
            <person name="Taylor H.L."/>
            <person name="Tomo T."/>
            <person name="Tsuchiya T."/>
            <person name="Wang Z.T."/>
            <person name="Raymond J."/>
            <person name="Mimuro M."/>
            <person name="Blankenship R.E."/>
            <person name="Touchman J.W."/>
        </authorList>
    </citation>
    <scope>NUCLEOTIDE SEQUENCE [LARGE SCALE GENOMIC DNA]</scope>
    <source>
        <strain evidence="2">MBIC 11017</strain>
        <plasmid evidence="2">Plasmid pREB5</plasmid>
    </source>
</reference>
<geneLocation type="plasmid" evidence="1 2">
    <name>pREB5</name>
</geneLocation>
<dbReference type="KEGG" id="amr:AM1_E0021"/>
<dbReference type="AlphaFoldDB" id="A8ZP55"/>
<protein>
    <submittedName>
        <fullName evidence="1">Uncharacterized protein</fullName>
    </submittedName>
</protein>
<organism evidence="1 2">
    <name type="scientific">Acaryochloris marina (strain MBIC 11017)</name>
    <dbReference type="NCBI Taxonomy" id="329726"/>
    <lineage>
        <taxon>Bacteria</taxon>
        <taxon>Bacillati</taxon>
        <taxon>Cyanobacteriota</taxon>
        <taxon>Cyanophyceae</taxon>
        <taxon>Acaryochloridales</taxon>
        <taxon>Acaryochloridaceae</taxon>
        <taxon>Acaryochloris</taxon>
    </lineage>
</organism>
<dbReference type="RefSeq" id="WP_012168059.1">
    <property type="nucleotide sequence ID" value="NC_009930.1"/>
</dbReference>
<sequence length="108" mass="11806">MPILSVTTDQNGFFMKTEEYDPPGPFPLNVNLSAKLLSPDQTKVSSSLDIDAVGGETNQKRDFQINTGEEISLGEWRIDGGNNIIIVNGKTTPVRANTEIEIELNVSL</sequence>
<proteinExistence type="predicted"/>